<dbReference type="CDD" id="cd04862">
    <property type="entry name" value="PaeLigD_Pol_like"/>
    <property type="match status" value="1"/>
</dbReference>
<protein>
    <recommendedName>
        <fullName evidence="1">DNA ligase (ATP)</fullName>
        <ecNumber evidence="1">6.5.1.1</ecNumber>
    </recommendedName>
</protein>
<comment type="caution">
    <text evidence="4">The sequence shown here is derived from an EMBL/GenBank/DDBJ whole genome shotgun (WGS) entry which is preliminary data.</text>
</comment>
<gene>
    <name evidence="4" type="ORF">GGE12_000765</name>
</gene>
<evidence type="ECO:0000259" key="3">
    <source>
        <dbReference type="Pfam" id="PF21686"/>
    </source>
</evidence>
<dbReference type="InterPro" id="IPR012309">
    <property type="entry name" value="DNA_ligase_ATP-dep_C"/>
</dbReference>
<evidence type="ECO:0000313" key="4">
    <source>
        <dbReference type="EMBL" id="MBB4273011.1"/>
    </source>
</evidence>
<dbReference type="Pfam" id="PF21686">
    <property type="entry name" value="LigD_Prim-Pol"/>
    <property type="match status" value="1"/>
</dbReference>
<dbReference type="PANTHER" id="PTHR42705">
    <property type="entry name" value="BIFUNCTIONAL NON-HOMOLOGOUS END JOINING PROTEIN LIGD"/>
    <property type="match status" value="1"/>
</dbReference>
<evidence type="ECO:0000313" key="5">
    <source>
        <dbReference type="Proteomes" id="UP000533641"/>
    </source>
</evidence>
<dbReference type="EC" id="6.5.1.1" evidence="1"/>
<dbReference type="GO" id="GO:0003910">
    <property type="term" value="F:DNA ligase (ATP) activity"/>
    <property type="evidence" value="ECO:0007669"/>
    <property type="project" value="UniProtKB-EC"/>
</dbReference>
<organism evidence="4 5">
    <name type="scientific">Rhizobium mongolense</name>
    <dbReference type="NCBI Taxonomy" id="57676"/>
    <lineage>
        <taxon>Bacteria</taxon>
        <taxon>Pseudomonadati</taxon>
        <taxon>Pseudomonadota</taxon>
        <taxon>Alphaproteobacteria</taxon>
        <taxon>Hyphomicrobiales</taxon>
        <taxon>Rhizobiaceae</taxon>
        <taxon>Rhizobium/Agrobacterium group</taxon>
        <taxon>Rhizobium</taxon>
    </lineage>
</organism>
<proteinExistence type="predicted"/>
<name>A0A7W6RID5_9HYPH</name>
<dbReference type="InterPro" id="IPR014143">
    <property type="entry name" value="NHEJ_ligase_prk"/>
</dbReference>
<dbReference type="Proteomes" id="UP000533641">
    <property type="component" value="Unassembled WGS sequence"/>
</dbReference>
<dbReference type="CDD" id="cd07971">
    <property type="entry name" value="OBF_DNA_ligase_LigD"/>
    <property type="match status" value="1"/>
</dbReference>
<evidence type="ECO:0000256" key="1">
    <source>
        <dbReference type="ARBA" id="ARBA00012727"/>
    </source>
</evidence>
<feature type="domain" description="DNA ligase D polymerase" evidence="3">
    <location>
        <begin position="139"/>
        <end position="393"/>
    </location>
</feature>
<reference evidence="4 5" key="1">
    <citation type="submission" date="2020-08" db="EMBL/GenBank/DDBJ databases">
        <title>Genomic Encyclopedia of Type Strains, Phase IV (KMG-V): Genome sequencing to study the core and pangenomes of soil and plant-associated prokaryotes.</title>
        <authorList>
            <person name="Whitman W."/>
        </authorList>
    </citation>
    <scope>NUCLEOTIDE SEQUENCE [LARGE SCALE GENOMIC DNA]</scope>
    <source>
        <strain evidence="4 5">SEMIA 402</strain>
    </source>
</reference>
<keyword evidence="4" id="KW-0436">Ligase</keyword>
<dbReference type="NCBIfam" id="TIGR02778">
    <property type="entry name" value="ligD_pol"/>
    <property type="match status" value="1"/>
</dbReference>
<accession>A0A7W6RID5</accession>
<dbReference type="InterPro" id="IPR012340">
    <property type="entry name" value="NA-bd_OB-fold"/>
</dbReference>
<sequence>MPSTSMKNAIGSLAMGYYDNGKLKHVGRVGTGYTAMVAQDLYERLSKIEEKGSRFDGKLTSEERRGLIYVKPELVAEVEFRAWSADGNLRHAAFRGLREDKLAKDVVREMEKTTAKSLPKSHVTLTHPDRIYWPDEGVTKEGLANYYAQVWRFMEPYVVNRPLALLRLPDGIEGHQRFFQKHAWKGMNENINEITDPKDRGGEKLLRIADFDGLVALVQSAVLEIHPWGATTDNWEKPDMITMDLDPGGEVAWDNVIAAAREIKERLEAEGLAGFVKTSGGKGLHVVTPLKPKAGWAEVKAFAKRLADTMAAESPDRYIAKATKAERTGKIFIDYLRNGRGNTAVAAYSTRARPGAAVSMPLEWTELTADIGPAYFTIDNAPPRLDALPKDPWDGFFAAAKPLEKKKKR</sequence>
<dbReference type="SUPFAM" id="SSF50249">
    <property type="entry name" value="Nucleic acid-binding proteins"/>
    <property type="match status" value="1"/>
</dbReference>
<dbReference type="EMBL" id="JACIGM010000002">
    <property type="protein sequence ID" value="MBB4273011.1"/>
    <property type="molecule type" value="Genomic_DNA"/>
</dbReference>
<dbReference type="Gene3D" id="2.40.50.140">
    <property type="entry name" value="Nucleic acid-binding proteins"/>
    <property type="match status" value="1"/>
</dbReference>
<evidence type="ECO:0000259" key="2">
    <source>
        <dbReference type="Pfam" id="PF04679"/>
    </source>
</evidence>
<dbReference type="InterPro" id="IPR014145">
    <property type="entry name" value="LigD_pol_dom"/>
</dbReference>
<dbReference type="GO" id="GO:0006281">
    <property type="term" value="P:DNA repair"/>
    <property type="evidence" value="ECO:0007669"/>
    <property type="project" value="InterPro"/>
</dbReference>
<dbReference type="Pfam" id="PF04679">
    <property type="entry name" value="DNA_ligase_A_C"/>
    <property type="match status" value="1"/>
</dbReference>
<feature type="domain" description="DNA ligase ATP-dependent C-terminal" evidence="2">
    <location>
        <begin position="8"/>
        <end position="101"/>
    </location>
</feature>
<dbReference type="AlphaFoldDB" id="A0A7W6RID5"/>
<dbReference type="InterPro" id="IPR052171">
    <property type="entry name" value="NHEJ_LigD"/>
</dbReference>
<dbReference type="PANTHER" id="PTHR42705:SF2">
    <property type="entry name" value="BIFUNCTIONAL NON-HOMOLOGOUS END JOINING PROTEIN LIGD"/>
    <property type="match status" value="1"/>
</dbReference>
<dbReference type="GO" id="GO:0006310">
    <property type="term" value="P:DNA recombination"/>
    <property type="evidence" value="ECO:0007669"/>
    <property type="project" value="InterPro"/>
</dbReference>
<dbReference type="NCBIfam" id="TIGR02776">
    <property type="entry name" value="NHEJ_ligase_prk"/>
    <property type="match status" value="1"/>
</dbReference>
<dbReference type="Gene3D" id="3.90.920.10">
    <property type="entry name" value="DNA primase, PRIM domain"/>
    <property type="match status" value="1"/>
</dbReference>
<dbReference type="InterPro" id="IPR033651">
    <property type="entry name" value="PaeLigD_Pol-like"/>
</dbReference>